<dbReference type="GO" id="GO:0006515">
    <property type="term" value="P:protein quality control for misfolded or incompletely synthesized proteins"/>
    <property type="evidence" value="ECO:0007669"/>
    <property type="project" value="TreeGrafter"/>
</dbReference>
<evidence type="ECO:0000256" key="4">
    <source>
        <dbReference type="ARBA" id="ARBA00022801"/>
    </source>
</evidence>
<evidence type="ECO:0000313" key="11">
    <source>
        <dbReference type="Proteomes" id="UP000278962"/>
    </source>
</evidence>
<dbReference type="GO" id="GO:0004252">
    <property type="term" value="F:serine-type endopeptidase activity"/>
    <property type="evidence" value="ECO:0007669"/>
    <property type="project" value="UniProtKB-UniRule"/>
</dbReference>
<feature type="active site" description="Nucleophile" evidence="7">
    <location>
        <position position="98"/>
    </location>
</feature>
<dbReference type="Gene3D" id="3.90.226.10">
    <property type="entry name" value="2-enoyl-CoA Hydratase, Chain A, domain 1"/>
    <property type="match status" value="1"/>
</dbReference>
<dbReference type="NCBIfam" id="NF001368">
    <property type="entry name" value="PRK00277.1"/>
    <property type="match status" value="1"/>
</dbReference>
<dbReference type="PRINTS" id="PR00127">
    <property type="entry name" value="CLPPROTEASEP"/>
</dbReference>
<comment type="caution">
    <text evidence="10">The sequence shown here is derived from an EMBL/GenBank/DDBJ whole genome shotgun (WGS) entry which is preliminary data.</text>
</comment>
<dbReference type="GO" id="GO:0009368">
    <property type="term" value="C:endopeptidase Clp complex"/>
    <property type="evidence" value="ECO:0007669"/>
    <property type="project" value="TreeGrafter"/>
</dbReference>
<dbReference type="Pfam" id="PF00574">
    <property type="entry name" value="CLP_protease"/>
    <property type="match status" value="1"/>
</dbReference>
<dbReference type="InterPro" id="IPR033135">
    <property type="entry name" value="ClpP_His_AS"/>
</dbReference>
<evidence type="ECO:0000256" key="9">
    <source>
        <dbReference type="RuleBase" id="RU003567"/>
    </source>
</evidence>
<proteinExistence type="inferred from homology"/>
<reference evidence="10 11" key="1">
    <citation type="submission" date="2018-10" db="EMBL/GenBank/DDBJ databases">
        <title>Genomic Encyclopedia of Archaeal and Bacterial Type Strains, Phase II (KMG-II): from individual species to whole genera.</title>
        <authorList>
            <person name="Goeker M."/>
        </authorList>
    </citation>
    <scope>NUCLEOTIDE SEQUENCE [LARGE SCALE GENOMIC DNA]</scope>
    <source>
        <strain evidence="10 11">DSM 14954</strain>
    </source>
</reference>
<evidence type="ECO:0000256" key="2">
    <source>
        <dbReference type="ARBA" id="ARBA00022490"/>
    </source>
</evidence>
<organism evidence="10 11">
    <name type="scientific">Solirubrobacter pauli</name>
    <dbReference type="NCBI Taxonomy" id="166793"/>
    <lineage>
        <taxon>Bacteria</taxon>
        <taxon>Bacillati</taxon>
        <taxon>Actinomycetota</taxon>
        <taxon>Thermoleophilia</taxon>
        <taxon>Solirubrobacterales</taxon>
        <taxon>Solirubrobacteraceae</taxon>
        <taxon>Solirubrobacter</taxon>
    </lineage>
</organism>
<feature type="active site" evidence="7 8">
    <location>
        <position position="123"/>
    </location>
</feature>
<dbReference type="OrthoDB" id="9802800at2"/>
<dbReference type="GO" id="GO:0005737">
    <property type="term" value="C:cytoplasm"/>
    <property type="evidence" value="ECO:0007669"/>
    <property type="project" value="UniProtKB-SubCell"/>
</dbReference>
<keyword evidence="5 7" id="KW-0720">Serine protease</keyword>
<comment type="function">
    <text evidence="7">Cleaves peptides in various proteins in a process that requires ATP hydrolysis. Has a chymotrypsin-like activity. Plays a major role in the degradation of misfolded proteins.</text>
</comment>
<dbReference type="HAMAP" id="MF_00444">
    <property type="entry name" value="ClpP"/>
    <property type="match status" value="1"/>
</dbReference>
<dbReference type="EMBL" id="RBIL01000001">
    <property type="protein sequence ID" value="RKQ92519.1"/>
    <property type="molecule type" value="Genomic_DNA"/>
</dbReference>
<dbReference type="InterPro" id="IPR029045">
    <property type="entry name" value="ClpP/crotonase-like_dom_sf"/>
</dbReference>
<comment type="subcellular location">
    <subcellularLocation>
        <location evidence="7">Cytoplasm</location>
    </subcellularLocation>
</comment>
<dbReference type="PANTHER" id="PTHR10381">
    <property type="entry name" value="ATP-DEPENDENT CLP PROTEASE PROTEOLYTIC SUBUNIT"/>
    <property type="match status" value="1"/>
</dbReference>
<gene>
    <name evidence="7" type="primary">clpP</name>
    <name evidence="10" type="ORF">C8N24_2369</name>
</gene>
<comment type="similarity">
    <text evidence="1 7 9">Belongs to the peptidase S14 family.</text>
</comment>
<evidence type="ECO:0000313" key="10">
    <source>
        <dbReference type="EMBL" id="RKQ92519.1"/>
    </source>
</evidence>
<sequence length="202" mass="22231">MPLVPVVVQQDSRGERSFDIYSRLLRERVVFVGSAIDDTIANLVVAQLLHLEAEDPEKDIQMYINSPGGVVYAGLAIYDTMRFIQPDVATICCGIAMSMGSLILAGGAAGKRSALPNSRILVHQPSGGFQGQATDIQIHAKETLELRERIEEIYAEHTGQPQEQISLDLERDRYFTAQQSVDYGLIDRVFVDRNGGNGYSSS</sequence>
<keyword evidence="2 7" id="KW-0963">Cytoplasm</keyword>
<protein>
    <recommendedName>
        <fullName evidence="7 9">ATP-dependent Clp protease proteolytic subunit</fullName>
        <ecNumber evidence="7">3.4.21.92</ecNumber>
    </recommendedName>
    <alternativeName>
        <fullName evidence="7">Endopeptidase Clp</fullName>
    </alternativeName>
</protein>
<dbReference type="NCBIfam" id="NF009205">
    <property type="entry name" value="PRK12553.1"/>
    <property type="match status" value="1"/>
</dbReference>
<dbReference type="PANTHER" id="PTHR10381:SF70">
    <property type="entry name" value="ATP-DEPENDENT CLP PROTEASE PROTEOLYTIC SUBUNIT"/>
    <property type="match status" value="1"/>
</dbReference>
<dbReference type="AlphaFoldDB" id="A0A660LD40"/>
<dbReference type="SUPFAM" id="SSF52096">
    <property type="entry name" value="ClpP/crotonase"/>
    <property type="match status" value="1"/>
</dbReference>
<evidence type="ECO:0000256" key="6">
    <source>
        <dbReference type="ARBA" id="ARBA00034021"/>
    </source>
</evidence>
<dbReference type="InterPro" id="IPR023562">
    <property type="entry name" value="ClpP/TepA"/>
</dbReference>
<evidence type="ECO:0000256" key="3">
    <source>
        <dbReference type="ARBA" id="ARBA00022670"/>
    </source>
</evidence>
<evidence type="ECO:0000256" key="8">
    <source>
        <dbReference type="PROSITE-ProRule" id="PRU10086"/>
    </source>
</evidence>
<keyword evidence="11" id="KW-1185">Reference proteome</keyword>
<dbReference type="PROSITE" id="PS00382">
    <property type="entry name" value="CLP_PROTEASE_HIS"/>
    <property type="match status" value="1"/>
</dbReference>
<dbReference type="CDD" id="cd07017">
    <property type="entry name" value="S14_ClpP_2"/>
    <property type="match status" value="1"/>
</dbReference>
<evidence type="ECO:0000256" key="1">
    <source>
        <dbReference type="ARBA" id="ARBA00007039"/>
    </source>
</evidence>
<dbReference type="GO" id="GO:0051117">
    <property type="term" value="F:ATPase binding"/>
    <property type="evidence" value="ECO:0007669"/>
    <property type="project" value="TreeGrafter"/>
</dbReference>
<keyword evidence="3 7" id="KW-0645">Protease</keyword>
<accession>A0A660LD40</accession>
<name>A0A660LD40_9ACTN</name>
<comment type="catalytic activity">
    <reaction evidence="6 7 8">
        <text>Hydrolysis of proteins to small peptides in the presence of ATP and magnesium. alpha-casein is the usual test substrate. In the absence of ATP, only oligopeptides shorter than five residues are hydrolyzed (such as succinyl-Leu-Tyr-|-NHMec, and Leu-Tyr-Leu-|-Tyr-Trp, in which cleavage of the -Tyr-|-Leu- and -Tyr-|-Trp bonds also occurs).</text>
        <dbReference type="EC" id="3.4.21.92"/>
    </reaction>
</comment>
<dbReference type="GO" id="GO:0004176">
    <property type="term" value="F:ATP-dependent peptidase activity"/>
    <property type="evidence" value="ECO:0007669"/>
    <property type="project" value="InterPro"/>
</dbReference>
<dbReference type="FunFam" id="3.90.226.10:FF:000001">
    <property type="entry name" value="ATP-dependent Clp protease proteolytic subunit"/>
    <property type="match status" value="1"/>
</dbReference>
<evidence type="ECO:0000256" key="5">
    <source>
        <dbReference type="ARBA" id="ARBA00022825"/>
    </source>
</evidence>
<dbReference type="Proteomes" id="UP000278962">
    <property type="component" value="Unassembled WGS sequence"/>
</dbReference>
<dbReference type="RefSeq" id="WP_121250211.1">
    <property type="nucleotide sequence ID" value="NZ_RBIL01000001.1"/>
</dbReference>
<comment type="subunit">
    <text evidence="7">Fourteen ClpP subunits assemble into 2 heptameric rings which stack back to back to give a disk-like structure with a central cavity, resembling the structure of eukaryotic proteasomes.</text>
</comment>
<dbReference type="EC" id="3.4.21.92" evidence="7"/>
<dbReference type="InterPro" id="IPR001907">
    <property type="entry name" value="ClpP"/>
</dbReference>
<keyword evidence="4 7" id="KW-0378">Hydrolase</keyword>
<evidence type="ECO:0000256" key="7">
    <source>
        <dbReference type="HAMAP-Rule" id="MF_00444"/>
    </source>
</evidence>